<reference evidence="4" key="1">
    <citation type="journal article" date="2020" name="Stud. Mycol.">
        <title>101 Dothideomycetes genomes: a test case for predicting lifestyles and emergence of pathogens.</title>
        <authorList>
            <person name="Haridas S."/>
            <person name="Albert R."/>
            <person name="Binder M."/>
            <person name="Bloem J."/>
            <person name="Labutti K."/>
            <person name="Salamov A."/>
            <person name="Andreopoulos B."/>
            <person name="Baker S."/>
            <person name="Barry K."/>
            <person name="Bills G."/>
            <person name="Bluhm B."/>
            <person name="Cannon C."/>
            <person name="Castanera R."/>
            <person name="Culley D."/>
            <person name="Daum C."/>
            <person name="Ezra D."/>
            <person name="Gonzalez J."/>
            <person name="Henrissat B."/>
            <person name="Kuo A."/>
            <person name="Liang C."/>
            <person name="Lipzen A."/>
            <person name="Lutzoni F."/>
            <person name="Magnuson J."/>
            <person name="Mondo S."/>
            <person name="Nolan M."/>
            <person name="Ohm R."/>
            <person name="Pangilinan J."/>
            <person name="Park H.-J."/>
            <person name="Ramirez L."/>
            <person name="Alfaro M."/>
            <person name="Sun H."/>
            <person name="Tritt A."/>
            <person name="Yoshinaga Y."/>
            <person name="Zwiers L.-H."/>
            <person name="Turgeon B."/>
            <person name="Goodwin S."/>
            <person name="Spatafora J."/>
            <person name="Crous P."/>
            <person name="Grigoriev I."/>
        </authorList>
    </citation>
    <scope>NUCLEOTIDE SEQUENCE</scope>
    <source>
        <strain evidence="4">CBS 207.26</strain>
    </source>
</reference>
<evidence type="ECO:0000313" key="5">
    <source>
        <dbReference type="Proteomes" id="UP000800200"/>
    </source>
</evidence>
<dbReference type="GO" id="GO:0004674">
    <property type="term" value="F:protein serine/threonine kinase activity"/>
    <property type="evidence" value="ECO:0007669"/>
    <property type="project" value="TreeGrafter"/>
</dbReference>
<dbReference type="GO" id="GO:0005524">
    <property type="term" value="F:ATP binding"/>
    <property type="evidence" value="ECO:0007669"/>
    <property type="project" value="InterPro"/>
</dbReference>
<dbReference type="SMART" id="SM00220">
    <property type="entry name" value="S_TKc"/>
    <property type="match status" value="1"/>
</dbReference>
<dbReference type="SUPFAM" id="SSF56112">
    <property type="entry name" value="Protein kinase-like (PK-like)"/>
    <property type="match status" value="1"/>
</dbReference>
<protein>
    <submittedName>
        <fullName evidence="4">Kinase-like protein</fullName>
    </submittedName>
</protein>
<feature type="compositionally biased region" description="Low complexity" evidence="1">
    <location>
        <begin position="168"/>
        <end position="185"/>
    </location>
</feature>
<dbReference type="Pfam" id="PF00069">
    <property type="entry name" value="Pkinase"/>
    <property type="match status" value="1"/>
</dbReference>
<evidence type="ECO:0000256" key="2">
    <source>
        <dbReference type="SAM" id="SignalP"/>
    </source>
</evidence>
<dbReference type="InterPro" id="IPR000719">
    <property type="entry name" value="Prot_kinase_dom"/>
</dbReference>
<dbReference type="EMBL" id="ML994611">
    <property type="protein sequence ID" value="KAF2194544.1"/>
    <property type="molecule type" value="Genomic_DNA"/>
</dbReference>
<feature type="domain" description="Protein kinase" evidence="3">
    <location>
        <begin position="278"/>
        <end position="542"/>
    </location>
</feature>
<dbReference type="PANTHER" id="PTHR44167">
    <property type="entry name" value="OVARIAN-SPECIFIC SERINE/THREONINE-PROTEIN KINASE LOK-RELATED"/>
    <property type="match status" value="1"/>
</dbReference>
<dbReference type="PROSITE" id="PS50011">
    <property type="entry name" value="PROTEIN_KINASE_DOM"/>
    <property type="match status" value="1"/>
</dbReference>
<name>A0A6A6ESJ7_9PEZI</name>
<accession>A0A6A6ESJ7</accession>
<keyword evidence="4" id="KW-0808">Transferase</keyword>
<evidence type="ECO:0000313" key="4">
    <source>
        <dbReference type="EMBL" id="KAF2194544.1"/>
    </source>
</evidence>
<dbReference type="Gene3D" id="1.10.510.10">
    <property type="entry name" value="Transferase(Phosphotransferase) domain 1"/>
    <property type="match status" value="1"/>
</dbReference>
<feature type="compositionally biased region" description="Basic residues" evidence="1">
    <location>
        <begin position="190"/>
        <end position="205"/>
    </location>
</feature>
<dbReference type="Proteomes" id="UP000800200">
    <property type="component" value="Unassembled WGS sequence"/>
</dbReference>
<feature type="region of interest" description="Disordered" evidence="1">
    <location>
        <begin position="127"/>
        <end position="234"/>
    </location>
</feature>
<dbReference type="InterPro" id="IPR011009">
    <property type="entry name" value="Kinase-like_dom_sf"/>
</dbReference>
<sequence length="544" mass="59117">MRTLNPLVLALLSGAYGANAANCNTHQARTGTGLAGKQIADELLGVLDTVSNDLCKGASSGHDAEPRIQSTQVTDCSTPFVDITSQCISQAGYWGGNSSFQGLTYEIYNEAYPASGLSKAALEIRAKPKGPKKTPPSVPAKPTSLKGKPVPTKHSSLKGKPPVPTKPSSPKGKTLTRTTAASTSSVLGYKPKKKAPTNGKPKKQTNGKPKVQARSEPSISRHARDFSVSPHSTRQLFRRVGTPPPQCQNDNAGEDQGCFTVQDEADKPVRFALPQGKTEFGGGLGAGAFVGVEKCIRKDGLDIAVKIYNDDDHPGAKKSFGFLKALEVNQNIIKAYGYGTVKGKPALAMELLTGGDVKSRIASGDWKGRAKEREFKDVGRQIINGVSHMHSKKIAHCDIQGPNVAFEGNTPKFIDFDFACQNTDCLRWVPAGWGCSACLEVNPATKQKNGIVDPYANDVWTTATMLIHMTTGAKFPYTNNRAFKSAWSEPDQSKRIAKLFKIWDKENFLYEFVELLAGIFTMEDNRIKINEFRDRFRDLPSIYC</sequence>
<dbReference type="OrthoDB" id="1668230at2759"/>
<dbReference type="AlphaFoldDB" id="A0A6A6ESJ7"/>
<dbReference type="PANTHER" id="PTHR44167:SF24">
    <property type="entry name" value="SERINE_THREONINE-PROTEIN KINASE CHK2"/>
    <property type="match status" value="1"/>
</dbReference>
<feature type="chain" id="PRO_5025522809" evidence="2">
    <location>
        <begin position="21"/>
        <end position="544"/>
    </location>
</feature>
<evidence type="ECO:0000259" key="3">
    <source>
        <dbReference type="PROSITE" id="PS50011"/>
    </source>
</evidence>
<organism evidence="4 5">
    <name type="scientific">Zopfia rhizophila CBS 207.26</name>
    <dbReference type="NCBI Taxonomy" id="1314779"/>
    <lineage>
        <taxon>Eukaryota</taxon>
        <taxon>Fungi</taxon>
        <taxon>Dikarya</taxon>
        <taxon>Ascomycota</taxon>
        <taxon>Pezizomycotina</taxon>
        <taxon>Dothideomycetes</taxon>
        <taxon>Dothideomycetes incertae sedis</taxon>
        <taxon>Zopfiaceae</taxon>
        <taxon>Zopfia</taxon>
    </lineage>
</organism>
<feature type="signal peptide" evidence="2">
    <location>
        <begin position="1"/>
        <end position="20"/>
    </location>
</feature>
<dbReference type="GO" id="GO:0005737">
    <property type="term" value="C:cytoplasm"/>
    <property type="evidence" value="ECO:0007669"/>
    <property type="project" value="TreeGrafter"/>
</dbReference>
<dbReference type="GO" id="GO:0044773">
    <property type="term" value="P:mitotic DNA damage checkpoint signaling"/>
    <property type="evidence" value="ECO:0007669"/>
    <property type="project" value="TreeGrafter"/>
</dbReference>
<evidence type="ECO:0000256" key="1">
    <source>
        <dbReference type="SAM" id="MobiDB-lite"/>
    </source>
</evidence>
<dbReference type="GO" id="GO:0005634">
    <property type="term" value="C:nucleus"/>
    <property type="evidence" value="ECO:0007669"/>
    <property type="project" value="TreeGrafter"/>
</dbReference>
<gene>
    <name evidence="4" type="ORF">K469DRAFT_686562</name>
</gene>
<proteinExistence type="predicted"/>
<keyword evidence="4" id="KW-0418">Kinase</keyword>
<keyword evidence="2" id="KW-0732">Signal</keyword>
<keyword evidence="5" id="KW-1185">Reference proteome</keyword>